<name>A0ACC1PBL1_9PEZI</name>
<organism evidence="1 2">
    <name type="scientific">Xylaria curta</name>
    <dbReference type="NCBI Taxonomy" id="42375"/>
    <lineage>
        <taxon>Eukaryota</taxon>
        <taxon>Fungi</taxon>
        <taxon>Dikarya</taxon>
        <taxon>Ascomycota</taxon>
        <taxon>Pezizomycotina</taxon>
        <taxon>Sordariomycetes</taxon>
        <taxon>Xylariomycetidae</taxon>
        <taxon>Xylariales</taxon>
        <taxon>Xylariaceae</taxon>
        <taxon>Xylaria</taxon>
    </lineage>
</organism>
<evidence type="ECO:0000313" key="1">
    <source>
        <dbReference type="EMBL" id="KAJ2988607.1"/>
    </source>
</evidence>
<dbReference type="EMBL" id="JAPDGR010000627">
    <property type="protein sequence ID" value="KAJ2988607.1"/>
    <property type="molecule type" value="Genomic_DNA"/>
</dbReference>
<proteinExistence type="predicted"/>
<keyword evidence="2" id="KW-1185">Reference proteome</keyword>
<dbReference type="Proteomes" id="UP001143856">
    <property type="component" value="Unassembled WGS sequence"/>
</dbReference>
<protein>
    <submittedName>
        <fullName evidence="1">Uncharacterized protein</fullName>
    </submittedName>
</protein>
<sequence>MIQSSIAALAQGLYPLQKSRQPVVRLYASGGGGVTESGSESQDPQSLFPFLWDDNDGLDIDIADSTHLAGFQDAVNWSYSNFSLPAETISQSIQDGHLTPAELPDDERICYGMIYQVDVKLFEANMPTLKSKLQDEAQATAAKRILNFTVERKVDHLSIVFSDGVVLGMLSSSMFESLGPIMERERAFFLECVTPTHVLLERIGKITKASDRKIRMDINVYGLRETASKIGEELSPKKLWFQRPDNYQTKYPYENPHVISFPGIDHVSAGASDLRGGLDEAAQMAKHDRMQKLVSEVHVALHRANELETTTGDRRLQTPLLDHQQRALTFMRQRESGEIPDKYRLWKKSWYIHQVTKTRSTIQPEEKGGGILADEMGMGKSLCLLALLLDTLDDGREWARQKHNEEYHNGIIEGYSRSTLVVVPSALLINNWLNEVQTCGHFFCTSCRQDLEDMLKPEDSMPCPRCDYMDAAKCLQTDTIPVRNNNHKQHRRDTFDRSLYFKDVGFSTKMNALVEDVRKRMEEMKSEHDVAGGVYLGYVANTITLLVPIVFSCWTYTMDLACRHFEKAGINFLRIDGDTLMSRRQRILDEFDQESGARVLLSEYLTTGTGAFGLNITAARRVFILEPQWNPSVENQAIARTTRLNQKETVLVIRYRIEDTVETEMLSQQKQKRAIARLGW</sequence>
<accession>A0ACC1PBL1</accession>
<reference evidence="1" key="1">
    <citation type="submission" date="2022-10" db="EMBL/GenBank/DDBJ databases">
        <title>Genome Sequence of Xylaria curta.</title>
        <authorList>
            <person name="Buettner E."/>
        </authorList>
    </citation>
    <scope>NUCLEOTIDE SEQUENCE</scope>
    <source>
        <strain evidence="1">Babe10</strain>
    </source>
</reference>
<evidence type="ECO:0000313" key="2">
    <source>
        <dbReference type="Proteomes" id="UP001143856"/>
    </source>
</evidence>
<gene>
    <name evidence="1" type="ORF">NUW58_g3883</name>
</gene>
<comment type="caution">
    <text evidence="1">The sequence shown here is derived from an EMBL/GenBank/DDBJ whole genome shotgun (WGS) entry which is preliminary data.</text>
</comment>